<organism evidence="4 5">
    <name type="scientific">Kingdonia uniflora</name>
    <dbReference type="NCBI Taxonomy" id="39325"/>
    <lineage>
        <taxon>Eukaryota</taxon>
        <taxon>Viridiplantae</taxon>
        <taxon>Streptophyta</taxon>
        <taxon>Embryophyta</taxon>
        <taxon>Tracheophyta</taxon>
        <taxon>Spermatophyta</taxon>
        <taxon>Magnoliopsida</taxon>
        <taxon>Ranunculales</taxon>
        <taxon>Circaeasteraceae</taxon>
        <taxon>Kingdonia</taxon>
    </lineage>
</organism>
<evidence type="ECO:0008006" key="6">
    <source>
        <dbReference type="Google" id="ProtNLM"/>
    </source>
</evidence>
<sequence length="585" mass="65985">MMLALRRAVNPLRSHGCLFGASKFHISGNDNLEHVVVTSCGATQVVESSKSVLTSKRWYQSSFSSLGNRCLSSHAGARSDEEENNDNGVESDGELELCDNEMKEALGEATQNGADNLESEDAPKSKTVCTELFEVIRVTAVKAIPDALDMWAKEGKPLDRSMILQTMANLRKRRMSLKAKLFAEWLQANEGFSGEEEYAYAIDAISRSSRVGDAEKYMMKIPKAFKGQKVYDAMLFSLVSQLQTGKAEKLFEEMKDLGLISVIGCNQMLVLYKRDNAKKCNVLSFMENNDISPNLATYRILIDSKGKDIQGIEKLLEDMKAKGIEPDLSLQAVLAGRYISAGLNEMAEEIMKKIEVGDLNTNRIVCRTLLPLYAELGKSDDVDKIWKICEPNAWRDEHQAAILAMGKLGRIKEAEEIFNNMNENWKNNSYYTLLDVYLNNKLLGKAKNLAKDRDNGGRILPPWTLYTLLRLYLETGEVEKADLILTRVTRLNAKPRYLTYFSVMEAYAKKGDIHNTEKILHLIRRSGYIVRFPTYQCLVQAYINGKSPAYGLRERIKADNIIPNRDLGLQLNRVDAFRKSAEFID</sequence>
<dbReference type="Gene3D" id="1.25.40.10">
    <property type="entry name" value="Tetratricopeptide repeat domain"/>
    <property type="match status" value="2"/>
</dbReference>
<comment type="caution">
    <text evidence="4">The sequence shown here is derived from an EMBL/GenBank/DDBJ whole genome shotgun (WGS) entry which is preliminary data.</text>
</comment>
<dbReference type="Pfam" id="PF13812">
    <property type="entry name" value="PPR_3"/>
    <property type="match status" value="1"/>
</dbReference>
<feature type="compositionally biased region" description="Acidic residues" evidence="3">
    <location>
        <begin position="80"/>
        <end position="93"/>
    </location>
</feature>
<dbReference type="EMBL" id="JACGCM010000427">
    <property type="protein sequence ID" value="KAF6172451.1"/>
    <property type="molecule type" value="Genomic_DNA"/>
</dbReference>
<dbReference type="GO" id="GO:0005739">
    <property type="term" value="C:mitochondrion"/>
    <property type="evidence" value="ECO:0007669"/>
    <property type="project" value="TreeGrafter"/>
</dbReference>
<proteinExistence type="inferred from homology"/>
<dbReference type="PANTHER" id="PTHR45717">
    <property type="entry name" value="OS12G0527900 PROTEIN"/>
    <property type="match status" value="1"/>
</dbReference>
<keyword evidence="5" id="KW-1185">Reference proteome</keyword>
<evidence type="ECO:0000256" key="2">
    <source>
        <dbReference type="ARBA" id="ARBA00022737"/>
    </source>
</evidence>
<dbReference type="InterPro" id="IPR011990">
    <property type="entry name" value="TPR-like_helical_dom_sf"/>
</dbReference>
<feature type="region of interest" description="Disordered" evidence="3">
    <location>
        <begin position="74"/>
        <end position="93"/>
    </location>
</feature>
<dbReference type="InterPro" id="IPR002885">
    <property type="entry name" value="PPR_rpt"/>
</dbReference>
<dbReference type="Pfam" id="PF01535">
    <property type="entry name" value="PPR"/>
    <property type="match status" value="1"/>
</dbReference>
<evidence type="ECO:0000313" key="4">
    <source>
        <dbReference type="EMBL" id="KAF6172451.1"/>
    </source>
</evidence>
<dbReference type="PANTHER" id="PTHR45717:SF15">
    <property type="entry name" value="AGL218WP"/>
    <property type="match status" value="1"/>
</dbReference>
<dbReference type="OrthoDB" id="1890565at2759"/>
<dbReference type="AlphaFoldDB" id="A0A7J7NZ35"/>
<dbReference type="GO" id="GO:0003729">
    <property type="term" value="F:mRNA binding"/>
    <property type="evidence" value="ECO:0007669"/>
    <property type="project" value="UniProtKB-ARBA"/>
</dbReference>
<dbReference type="Proteomes" id="UP000541444">
    <property type="component" value="Unassembled WGS sequence"/>
</dbReference>
<evidence type="ECO:0000256" key="1">
    <source>
        <dbReference type="ARBA" id="ARBA00007626"/>
    </source>
</evidence>
<name>A0A7J7NZ35_9MAGN</name>
<evidence type="ECO:0000256" key="3">
    <source>
        <dbReference type="SAM" id="MobiDB-lite"/>
    </source>
</evidence>
<keyword evidence="2" id="KW-0677">Repeat</keyword>
<reference evidence="4 5" key="1">
    <citation type="journal article" date="2020" name="IScience">
        <title>Genome Sequencing of the Endangered Kingdonia uniflora (Circaeasteraceae, Ranunculales) Reveals Potential Mechanisms of Evolutionary Specialization.</title>
        <authorList>
            <person name="Sun Y."/>
            <person name="Deng T."/>
            <person name="Zhang A."/>
            <person name="Moore M.J."/>
            <person name="Landis J.B."/>
            <person name="Lin N."/>
            <person name="Zhang H."/>
            <person name="Zhang X."/>
            <person name="Huang J."/>
            <person name="Zhang X."/>
            <person name="Sun H."/>
            <person name="Wang H."/>
        </authorList>
    </citation>
    <scope>NUCLEOTIDE SEQUENCE [LARGE SCALE GENOMIC DNA]</scope>
    <source>
        <strain evidence="4">TB1705</strain>
        <tissue evidence="4">Leaf</tissue>
    </source>
</reference>
<gene>
    <name evidence="4" type="ORF">GIB67_006964</name>
</gene>
<protein>
    <recommendedName>
        <fullName evidence="6">Pentatricopeptide repeat-containing protein</fullName>
    </recommendedName>
</protein>
<accession>A0A7J7NZ35</accession>
<comment type="similarity">
    <text evidence="1">Belongs to the PPR family. P subfamily.</text>
</comment>
<evidence type="ECO:0000313" key="5">
    <source>
        <dbReference type="Proteomes" id="UP000541444"/>
    </source>
</evidence>